<feature type="compositionally biased region" description="Polar residues" evidence="1">
    <location>
        <begin position="428"/>
        <end position="444"/>
    </location>
</feature>
<reference evidence="2 3" key="1">
    <citation type="submission" date="2016-05" db="EMBL/GenBank/DDBJ databases">
        <title>Genome sequencing reveals origins of a unique bacterial endosymbiosis in the earliest lineages of terrestrial Fungi.</title>
        <authorList>
            <consortium name="DOE Joint Genome Institute"/>
            <person name="Uehling J."/>
            <person name="Gryganskyi A."/>
            <person name="Hameed K."/>
            <person name="Tschaplinski T."/>
            <person name="Misztal P."/>
            <person name="Wu S."/>
            <person name="Desiro A."/>
            <person name="Vande Pol N."/>
            <person name="Du Z.-Y."/>
            <person name="Zienkiewicz A."/>
            <person name="Zienkiewicz K."/>
            <person name="Morin E."/>
            <person name="Tisserant E."/>
            <person name="Splivallo R."/>
            <person name="Hainaut M."/>
            <person name="Henrissat B."/>
            <person name="Ohm R."/>
            <person name="Kuo A."/>
            <person name="Yan J."/>
            <person name="Lipzen A."/>
            <person name="Nolan M."/>
            <person name="Labutti K."/>
            <person name="Barry K."/>
            <person name="Goldstein A."/>
            <person name="Labbe J."/>
            <person name="Schadt C."/>
            <person name="Tuskan G."/>
            <person name="Grigoriev I."/>
            <person name="Martin F."/>
            <person name="Vilgalys R."/>
            <person name="Bonito G."/>
        </authorList>
    </citation>
    <scope>NUCLEOTIDE SEQUENCE [LARGE SCALE GENOMIC DNA]</scope>
    <source>
        <strain evidence="2 3">AG-77</strain>
    </source>
</reference>
<feature type="compositionally biased region" description="Polar residues" evidence="1">
    <location>
        <begin position="253"/>
        <end position="268"/>
    </location>
</feature>
<feature type="region of interest" description="Disordered" evidence="1">
    <location>
        <begin position="253"/>
        <end position="273"/>
    </location>
</feature>
<feature type="compositionally biased region" description="Basic and acidic residues" evidence="1">
    <location>
        <begin position="758"/>
        <end position="770"/>
    </location>
</feature>
<evidence type="ECO:0000313" key="3">
    <source>
        <dbReference type="Proteomes" id="UP000078512"/>
    </source>
</evidence>
<feature type="compositionally biased region" description="Gly residues" evidence="1">
    <location>
        <begin position="62"/>
        <end position="75"/>
    </location>
</feature>
<dbReference type="EMBL" id="KV442034">
    <property type="protein sequence ID" value="OAQ30668.1"/>
    <property type="molecule type" value="Genomic_DNA"/>
</dbReference>
<name>A0A197K0D5_9FUNG</name>
<feature type="compositionally biased region" description="Low complexity" evidence="1">
    <location>
        <begin position="1005"/>
        <end position="1037"/>
    </location>
</feature>
<feature type="region of interest" description="Disordered" evidence="1">
    <location>
        <begin position="168"/>
        <end position="207"/>
    </location>
</feature>
<feature type="compositionally biased region" description="Polar residues" evidence="1">
    <location>
        <begin position="368"/>
        <end position="388"/>
    </location>
</feature>
<feature type="compositionally biased region" description="Low complexity" evidence="1">
    <location>
        <begin position="819"/>
        <end position="828"/>
    </location>
</feature>
<feature type="compositionally biased region" description="Basic and acidic residues" evidence="1">
    <location>
        <begin position="829"/>
        <end position="879"/>
    </location>
</feature>
<feature type="compositionally biased region" description="Basic and acidic residues" evidence="1">
    <location>
        <begin position="295"/>
        <end position="304"/>
    </location>
</feature>
<proteinExistence type="predicted"/>
<sequence>MPVLPPSNGHPDPTPIYTDNNNNNNNKKAAFKDMLRQRQTALRNNRNNASSSDTQSRRSGASAGGSNGGGGGGGVVPNLGNRSFYPSPHHHMDGHLQQQQFQPQFQPQFQQQQQQQQFQQQFQPQHHHQQHQQQQQQQPHYADQERGISLQSLREEASIQSQWNLPPQHTLQQQQQQQPVGHNTFNNGNNRAQHINGVHDDPQGGIIIHGLEQPTTRRQQQQQQQQQQGSEPEIFTKNWNQGQQLSMDSQVVNNNDSNHIAGQDSNNKGGVPVSQDAYDLREMLLQQRASIGKRHSQDDSEGHPPKSQAKNQAKDVHNATQGSEGNAASNILTIGLRGSPQQDPPSSSAQDFQDSDTIIFLPRGNRIENPSSSSLQSGPTGNTASSGAPESKTKKAAKQEQQPSITLVTSGSLASSISAPLLSPTTTRMKSTTSSIGNNSPTTTTSIKLSVINTSASSKFSAAGMSSEGLPLSTKFSKISSSSQPSSPISTKTPTGNSTKPSLKPGTTAAPVSTKPLPKFTPTTPVSAQPAAQPSASHASTPPTSTSNATAPAKQTEPGANGGSDSDGNITREEQLRQQVQATLKKKAANQSDTKNEFKTAPIILSTARKAQPESNSEDQAYPAKRPKIGSSSSNSGNDAVVGLSLEAIRIERAALDASAALTASPTTTSTMTTSAATGSSVVTGNSGTGSGASGGLSSQESKVMAPRNRNQSSDPRYDQVRKDSTDDRTKESSSSTTHQESSRGQDRSDSRGSTSNRDQDEGRESDRSYTRRQPSPRSLGRGGYDRDGDRGWYGRGTDRGGYERRDDREYDRRDDRSSGYGRSGYDSRGFERGGDHGYSRYNDVRTSDRRRDGSKDRGADRSRDRSGTDRTSDRDKAAAGRAPPPPPASSDKKKTKQSETEERAEQGSDQQKEQQSSDKPAAVDRIMATATVTEANNKISATSKGGVRVEGGAAAAATGVDSPKDADGVMTKIKAEPMTLSVPQAPEEPPILFAAANRLQAELNSSPSGQPQHNSSSSSCFSSSSRNNSTTSINSWRSKHSNATSQ</sequence>
<feature type="compositionally biased region" description="Low complexity" evidence="1">
    <location>
        <begin position="475"/>
        <end position="495"/>
    </location>
</feature>
<feature type="compositionally biased region" description="Basic and acidic residues" evidence="1">
    <location>
        <begin position="891"/>
        <end position="917"/>
    </location>
</feature>
<feature type="region of interest" description="Disordered" evidence="1">
    <location>
        <begin position="363"/>
        <end position="444"/>
    </location>
</feature>
<feature type="compositionally biased region" description="Low complexity" evidence="1">
    <location>
        <begin position="659"/>
        <end position="686"/>
    </location>
</feature>
<feature type="compositionally biased region" description="Polar residues" evidence="1">
    <location>
        <begin position="931"/>
        <end position="944"/>
    </location>
</feature>
<evidence type="ECO:0000313" key="2">
    <source>
        <dbReference type="EMBL" id="OAQ30668.1"/>
    </source>
</evidence>
<feature type="compositionally biased region" description="Low complexity" evidence="1">
    <location>
        <begin position="131"/>
        <end position="140"/>
    </location>
</feature>
<feature type="region of interest" description="Disordered" evidence="1">
    <location>
        <begin position="659"/>
        <end position="968"/>
    </location>
</feature>
<dbReference type="AlphaFoldDB" id="A0A197K0D5"/>
<feature type="region of interest" description="Disordered" evidence="1">
    <location>
        <begin position="1003"/>
        <end position="1047"/>
    </location>
</feature>
<gene>
    <name evidence="2" type="ORF">K457DRAFT_441405</name>
</gene>
<protein>
    <submittedName>
        <fullName evidence="2">Uncharacterized protein</fullName>
    </submittedName>
</protein>
<feature type="compositionally biased region" description="Polar residues" evidence="1">
    <location>
        <begin position="179"/>
        <end position="193"/>
    </location>
</feature>
<feature type="compositionally biased region" description="Basic and acidic residues" evidence="1">
    <location>
        <begin position="741"/>
        <end position="751"/>
    </location>
</feature>
<dbReference type="OrthoDB" id="2448725at2759"/>
<dbReference type="Proteomes" id="UP000078512">
    <property type="component" value="Unassembled WGS sequence"/>
</dbReference>
<feature type="compositionally biased region" description="Low complexity" evidence="1">
    <location>
        <begin position="514"/>
        <end position="553"/>
    </location>
</feature>
<evidence type="ECO:0000256" key="1">
    <source>
        <dbReference type="SAM" id="MobiDB-lite"/>
    </source>
</evidence>
<keyword evidence="3" id="KW-1185">Reference proteome</keyword>
<feature type="compositionally biased region" description="Low complexity" evidence="1">
    <location>
        <begin position="951"/>
        <end position="961"/>
    </location>
</feature>
<feature type="compositionally biased region" description="Basic and acidic residues" evidence="1">
    <location>
        <begin position="784"/>
        <end position="818"/>
    </location>
</feature>
<accession>A0A197K0D5</accession>
<feature type="region of interest" description="Disordered" evidence="1">
    <location>
        <begin position="1"/>
        <end position="144"/>
    </location>
</feature>
<feature type="compositionally biased region" description="Low complexity" evidence="1">
    <location>
        <begin position="97"/>
        <end position="124"/>
    </location>
</feature>
<feature type="region of interest" description="Disordered" evidence="1">
    <location>
        <begin position="475"/>
        <end position="639"/>
    </location>
</feature>
<feature type="compositionally biased region" description="Low complexity" evidence="1">
    <location>
        <begin position="407"/>
        <end position="427"/>
    </location>
</feature>
<feature type="region of interest" description="Disordered" evidence="1">
    <location>
        <begin position="289"/>
        <end position="326"/>
    </location>
</feature>
<organism evidence="2 3">
    <name type="scientific">Linnemannia elongata AG-77</name>
    <dbReference type="NCBI Taxonomy" id="1314771"/>
    <lineage>
        <taxon>Eukaryota</taxon>
        <taxon>Fungi</taxon>
        <taxon>Fungi incertae sedis</taxon>
        <taxon>Mucoromycota</taxon>
        <taxon>Mortierellomycotina</taxon>
        <taxon>Mortierellomycetes</taxon>
        <taxon>Mortierellales</taxon>
        <taxon>Mortierellaceae</taxon>
        <taxon>Linnemannia</taxon>
    </lineage>
</organism>
<feature type="compositionally biased region" description="Basic and acidic residues" evidence="1">
    <location>
        <begin position="716"/>
        <end position="732"/>
    </location>
</feature>